<dbReference type="InterPro" id="IPR050645">
    <property type="entry name" value="Histidine_acid_phosphatase"/>
</dbReference>
<keyword evidence="1" id="KW-1133">Transmembrane helix</keyword>
<dbReference type="PANTHER" id="PTHR11567">
    <property type="entry name" value="ACID PHOSPHATASE-RELATED"/>
    <property type="match status" value="1"/>
</dbReference>
<gene>
    <name evidence="2" type="ORF">CYLTODRAFT_422232</name>
</gene>
<dbReference type="InterPro" id="IPR029033">
    <property type="entry name" value="His_PPase_superfam"/>
</dbReference>
<dbReference type="SUPFAM" id="SSF53254">
    <property type="entry name" value="Phosphoglycerate mutase-like"/>
    <property type="match status" value="1"/>
</dbReference>
<dbReference type="PANTHER" id="PTHR11567:SF142">
    <property type="entry name" value="PHOSPHOGLYCERATE MUTASE-LIKE PROTEIN"/>
    <property type="match status" value="1"/>
</dbReference>
<reference evidence="2 3" key="1">
    <citation type="journal article" date="2015" name="Fungal Genet. Biol.">
        <title>Evolution of novel wood decay mechanisms in Agaricales revealed by the genome sequences of Fistulina hepatica and Cylindrobasidium torrendii.</title>
        <authorList>
            <person name="Floudas D."/>
            <person name="Held B.W."/>
            <person name="Riley R."/>
            <person name="Nagy L.G."/>
            <person name="Koehler G."/>
            <person name="Ransdell A.S."/>
            <person name="Younus H."/>
            <person name="Chow J."/>
            <person name="Chiniquy J."/>
            <person name="Lipzen A."/>
            <person name="Tritt A."/>
            <person name="Sun H."/>
            <person name="Haridas S."/>
            <person name="LaButti K."/>
            <person name="Ohm R.A."/>
            <person name="Kues U."/>
            <person name="Blanchette R.A."/>
            <person name="Grigoriev I.V."/>
            <person name="Minto R.E."/>
            <person name="Hibbett D.S."/>
        </authorList>
    </citation>
    <scope>NUCLEOTIDE SEQUENCE [LARGE SCALE GENOMIC DNA]</scope>
    <source>
        <strain evidence="2 3">FP15055 ss-10</strain>
    </source>
</reference>
<evidence type="ECO:0000313" key="2">
    <source>
        <dbReference type="EMBL" id="KIY67784.1"/>
    </source>
</evidence>
<feature type="transmembrane region" description="Helical" evidence="1">
    <location>
        <begin position="389"/>
        <end position="410"/>
    </location>
</feature>
<protein>
    <submittedName>
        <fullName evidence="2">Phosphoglycerate mutase-like protein</fullName>
    </submittedName>
</protein>
<accession>A0A0D7BCA3</accession>
<evidence type="ECO:0000256" key="1">
    <source>
        <dbReference type="SAM" id="Phobius"/>
    </source>
</evidence>
<dbReference type="OrthoDB" id="258392at2759"/>
<name>A0A0D7BCA3_9AGAR</name>
<dbReference type="Gene3D" id="3.40.50.1240">
    <property type="entry name" value="Phosphoglycerate mutase-like"/>
    <property type="match status" value="1"/>
</dbReference>
<evidence type="ECO:0000313" key="3">
    <source>
        <dbReference type="Proteomes" id="UP000054007"/>
    </source>
</evidence>
<dbReference type="EMBL" id="KN880517">
    <property type="protein sequence ID" value="KIY67784.1"/>
    <property type="molecule type" value="Genomic_DNA"/>
</dbReference>
<proteinExistence type="predicted"/>
<keyword evidence="1" id="KW-0812">Transmembrane</keyword>
<keyword evidence="3" id="KW-1185">Reference proteome</keyword>
<dbReference type="Proteomes" id="UP000054007">
    <property type="component" value="Unassembled WGS sequence"/>
</dbReference>
<dbReference type="STRING" id="1314674.A0A0D7BCA3"/>
<dbReference type="AlphaFoldDB" id="A0A0D7BCA3"/>
<organism evidence="2 3">
    <name type="scientific">Cylindrobasidium torrendii FP15055 ss-10</name>
    <dbReference type="NCBI Taxonomy" id="1314674"/>
    <lineage>
        <taxon>Eukaryota</taxon>
        <taxon>Fungi</taxon>
        <taxon>Dikarya</taxon>
        <taxon>Basidiomycota</taxon>
        <taxon>Agaricomycotina</taxon>
        <taxon>Agaricomycetes</taxon>
        <taxon>Agaricomycetidae</taxon>
        <taxon>Agaricales</taxon>
        <taxon>Marasmiineae</taxon>
        <taxon>Physalacriaceae</taxon>
        <taxon>Cylindrobasidium</taxon>
    </lineage>
</organism>
<sequence length="446" mass="49641">MSTKVEGVIVITRNGDRIVYQQDPETYKGGPSDTTPLGEAQSHALGSLLRETYLKPNSPSYVAGMSPDVVNTKEVKVFAKAGGEGTVVFDSTIALLQGLFPPTLKNKIRLANGQEIVAPLGGYQYVPVETVEPSNDRRLESWTNCPKFAEHVKKVGSSDEFKDVEKKAKPFFDLVKDYVFGRQLSLHNIWNIYDFVSTQYMYNQTYAYRLPPTVEPTARSLANWHEDKIFSDEKMDGIGNIAGRTLLRTILASLERIAFNGDPLQLMIVDTTYQPFISLFHMTNATTGNSGKPLHGIPDFASALAIELRRGPPPDMRDFLRFKFRNGTGDFETVHVLGTKSDIPLTEFIYKTQHAQVINNKHWKEVCNGKSLLDMDALSSIDPQRSADMGLGVLGAVIALLLVLGIVTAAKHRRANRKRVQLLGEEQQMLGRQDATFGSAEKVRYV</sequence>
<keyword evidence="1" id="KW-0472">Membrane</keyword>
<dbReference type="GO" id="GO:0016791">
    <property type="term" value="F:phosphatase activity"/>
    <property type="evidence" value="ECO:0007669"/>
    <property type="project" value="TreeGrafter"/>
</dbReference>